<feature type="region of interest" description="Disordered" evidence="1">
    <location>
        <begin position="1"/>
        <end position="57"/>
    </location>
</feature>
<feature type="compositionally biased region" description="Polar residues" evidence="1">
    <location>
        <begin position="30"/>
        <end position="43"/>
    </location>
</feature>
<dbReference type="AlphaFoldDB" id="A0A0A9F1C9"/>
<dbReference type="EMBL" id="GBRH01191046">
    <property type="protein sequence ID" value="JAE06850.1"/>
    <property type="molecule type" value="Transcribed_RNA"/>
</dbReference>
<organism evidence="2">
    <name type="scientific">Arundo donax</name>
    <name type="common">Giant reed</name>
    <name type="synonym">Donax arundinaceus</name>
    <dbReference type="NCBI Taxonomy" id="35708"/>
    <lineage>
        <taxon>Eukaryota</taxon>
        <taxon>Viridiplantae</taxon>
        <taxon>Streptophyta</taxon>
        <taxon>Embryophyta</taxon>
        <taxon>Tracheophyta</taxon>
        <taxon>Spermatophyta</taxon>
        <taxon>Magnoliopsida</taxon>
        <taxon>Liliopsida</taxon>
        <taxon>Poales</taxon>
        <taxon>Poaceae</taxon>
        <taxon>PACMAD clade</taxon>
        <taxon>Arundinoideae</taxon>
        <taxon>Arundineae</taxon>
        <taxon>Arundo</taxon>
    </lineage>
</organism>
<sequence>MRSGREKQEHRSRRRFDDPSPPLHVVRLQVQDSQNQVPTQPRSDAQRRDSRTQTHGM</sequence>
<protein>
    <submittedName>
        <fullName evidence="2">Uncharacterized protein</fullName>
    </submittedName>
</protein>
<evidence type="ECO:0000256" key="1">
    <source>
        <dbReference type="SAM" id="MobiDB-lite"/>
    </source>
</evidence>
<accession>A0A0A9F1C9</accession>
<reference evidence="2" key="1">
    <citation type="submission" date="2014-09" db="EMBL/GenBank/DDBJ databases">
        <authorList>
            <person name="Magalhaes I.L.F."/>
            <person name="Oliveira U."/>
            <person name="Santos F.R."/>
            <person name="Vidigal T.H.D.A."/>
            <person name="Brescovit A.D."/>
            <person name="Santos A.J."/>
        </authorList>
    </citation>
    <scope>NUCLEOTIDE SEQUENCE</scope>
    <source>
        <tissue evidence="2">Shoot tissue taken approximately 20 cm above the soil surface</tissue>
    </source>
</reference>
<proteinExistence type="predicted"/>
<evidence type="ECO:0000313" key="2">
    <source>
        <dbReference type="EMBL" id="JAE06850.1"/>
    </source>
</evidence>
<feature type="compositionally biased region" description="Basic and acidic residues" evidence="1">
    <location>
        <begin position="44"/>
        <end position="57"/>
    </location>
</feature>
<reference evidence="2" key="2">
    <citation type="journal article" date="2015" name="Data Brief">
        <title>Shoot transcriptome of the giant reed, Arundo donax.</title>
        <authorList>
            <person name="Barrero R.A."/>
            <person name="Guerrero F.D."/>
            <person name="Moolhuijzen P."/>
            <person name="Goolsby J.A."/>
            <person name="Tidwell J."/>
            <person name="Bellgard S.E."/>
            <person name="Bellgard M.I."/>
        </authorList>
    </citation>
    <scope>NUCLEOTIDE SEQUENCE</scope>
    <source>
        <tissue evidence="2">Shoot tissue taken approximately 20 cm above the soil surface</tissue>
    </source>
</reference>
<name>A0A0A9F1C9_ARUDO</name>